<comment type="caution">
    <text evidence="1">The sequence shown here is derived from an EMBL/GenBank/DDBJ whole genome shotgun (WGS) entry which is preliminary data.</text>
</comment>
<dbReference type="RefSeq" id="WP_207279211.1">
    <property type="nucleotide sequence ID" value="NZ_JAFLEQ010000016.1"/>
</dbReference>
<evidence type="ECO:0000313" key="1">
    <source>
        <dbReference type="EMBL" id="MBN9644731.1"/>
    </source>
</evidence>
<proteinExistence type="predicted"/>
<dbReference type="EMBL" id="JAFLEQ010000016">
    <property type="protein sequence ID" value="MBN9644731.1"/>
    <property type="molecule type" value="Genomic_DNA"/>
</dbReference>
<evidence type="ECO:0000313" key="2">
    <source>
        <dbReference type="Proteomes" id="UP000664332"/>
    </source>
</evidence>
<name>A0A939E2Y9_9CORY</name>
<reference evidence="1" key="1">
    <citation type="submission" date="2021-03" db="EMBL/GenBank/DDBJ databases">
        <authorList>
            <person name="Sun Q."/>
        </authorList>
    </citation>
    <scope>NUCLEOTIDE SEQUENCE</scope>
    <source>
        <strain evidence="1">CCM 8862</strain>
    </source>
</reference>
<sequence length="214" mass="23665">MTAPGMHPRKSGPKPAFSLEDVINAAIDLGVAEFSITSVARVLGVKPPSVYRVVESRDDLLMLCFKRAASTMVLPDSSLNWVEMIRWYHQQLWKVTGEFPGIARAILASPGSHVVFQDYLLEFSRKMKASGMPHNEKAVYFGIDLIGKIVLVSRLVQETASDKRAMDKATQQLAKLATSPEQTVPTLDPAKNEEMMNEQIEFVISGLKAMTGDK</sequence>
<dbReference type="InterPro" id="IPR009057">
    <property type="entry name" value="Homeodomain-like_sf"/>
</dbReference>
<dbReference type="AlphaFoldDB" id="A0A939E2Y9"/>
<accession>A0A939E2Y9</accession>
<dbReference type="Gene3D" id="1.10.357.10">
    <property type="entry name" value="Tetracycline Repressor, domain 2"/>
    <property type="match status" value="1"/>
</dbReference>
<organism evidence="1 2">
    <name type="scientific">Corynebacterium mendelii</name>
    <dbReference type="NCBI Taxonomy" id="2765362"/>
    <lineage>
        <taxon>Bacteria</taxon>
        <taxon>Bacillati</taxon>
        <taxon>Actinomycetota</taxon>
        <taxon>Actinomycetes</taxon>
        <taxon>Mycobacteriales</taxon>
        <taxon>Corynebacteriaceae</taxon>
        <taxon>Corynebacterium</taxon>
    </lineage>
</organism>
<protein>
    <submittedName>
        <fullName evidence="1">TetR/AcrR family transcriptional regulator</fullName>
    </submittedName>
</protein>
<gene>
    <name evidence="1" type="ORF">JZY06_08940</name>
</gene>
<dbReference type="Proteomes" id="UP000664332">
    <property type="component" value="Unassembled WGS sequence"/>
</dbReference>
<dbReference type="SUPFAM" id="SSF46689">
    <property type="entry name" value="Homeodomain-like"/>
    <property type="match status" value="1"/>
</dbReference>
<keyword evidence="2" id="KW-1185">Reference proteome</keyword>